<feature type="compositionally biased region" description="Basic and acidic residues" evidence="6">
    <location>
        <begin position="541"/>
        <end position="553"/>
    </location>
</feature>
<dbReference type="GO" id="GO:0003743">
    <property type="term" value="F:translation initiation factor activity"/>
    <property type="evidence" value="ECO:0007669"/>
    <property type="project" value="UniProtKB-KW"/>
</dbReference>
<dbReference type="EnsemblMetazoa" id="XM_038219489.1">
    <property type="protein sequence ID" value="XP_038075417.1"/>
    <property type="gene ID" value="LOC119743128"/>
</dbReference>
<dbReference type="PANTHER" id="PTHR23253:SF78">
    <property type="entry name" value="EUKARYOTIC TRANSLATION INITIATION FACTOR 4G1, ISOFORM B-RELATED"/>
    <property type="match status" value="1"/>
</dbReference>
<feature type="region of interest" description="Disordered" evidence="6">
    <location>
        <begin position="234"/>
        <end position="255"/>
    </location>
</feature>
<dbReference type="InterPro" id="IPR003890">
    <property type="entry name" value="MIF4G-like_typ-3"/>
</dbReference>
<dbReference type="InterPro" id="IPR003891">
    <property type="entry name" value="Initiation_fac_eIF4g_MI"/>
</dbReference>
<feature type="compositionally biased region" description="Low complexity" evidence="6">
    <location>
        <begin position="407"/>
        <end position="416"/>
    </location>
</feature>
<evidence type="ECO:0000259" key="8">
    <source>
        <dbReference type="PROSITE" id="PS51366"/>
    </source>
</evidence>
<evidence type="ECO:0000313" key="9">
    <source>
        <dbReference type="EnsemblMetazoa" id="XP_038075417.1"/>
    </source>
</evidence>
<feature type="compositionally biased region" description="Low complexity" evidence="6">
    <location>
        <begin position="428"/>
        <end position="451"/>
    </location>
</feature>
<dbReference type="Proteomes" id="UP000887568">
    <property type="component" value="Unplaced"/>
</dbReference>
<evidence type="ECO:0000256" key="3">
    <source>
        <dbReference type="ARBA" id="ARBA00022553"/>
    </source>
</evidence>
<dbReference type="PROSITE" id="PS51363">
    <property type="entry name" value="W2"/>
    <property type="match status" value="1"/>
</dbReference>
<evidence type="ECO:0000256" key="6">
    <source>
        <dbReference type="SAM" id="MobiDB-lite"/>
    </source>
</evidence>
<feature type="compositionally biased region" description="Polar residues" evidence="6">
    <location>
        <begin position="236"/>
        <end position="249"/>
    </location>
</feature>
<feature type="compositionally biased region" description="Basic and acidic residues" evidence="6">
    <location>
        <begin position="651"/>
        <end position="682"/>
    </location>
</feature>
<accession>A0A914BJ05</accession>
<proteinExistence type="inferred from homology"/>
<feature type="region of interest" description="Disordered" evidence="6">
    <location>
        <begin position="1"/>
        <end position="137"/>
    </location>
</feature>
<dbReference type="OrthoDB" id="514777at2759"/>
<feature type="domain" description="MI" evidence="8">
    <location>
        <begin position="1388"/>
        <end position="1510"/>
    </location>
</feature>
<keyword evidence="3" id="KW-0597">Phosphoprotein</keyword>
<feature type="compositionally biased region" description="Basic and acidic residues" evidence="6">
    <location>
        <begin position="1321"/>
        <end position="1333"/>
    </location>
</feature>
<feature type="region of interest" description="Disordered" evidence="6">
    <location>
        <begin position="1191"/>
        <end position="1383"/>
    </location>
</feature>
<feature type="compositionally biased region" description="Low complexity" evidence="6">
    <location>
        <begin position="696"/>
        <end position="708"/>
    </location>
</feature>
<dbReference type="Pfam" id="PF02020">
    <property type="entry name" value="W2"/>
    <property type="match status" value="1"/>
</dbReference>
<dbReference type="InterPro" id="IPR049485">
    <property type="entry name" value="eIF4G1-like_eIF4E-bd"/>
</dbReference>
<evidence type="ECO:0000256" key="4">
    <source>
        <dbReference type="ARBA" id="ARBA00022845"/>
    </source>
</evidence>
<keyword evidence="10" id="KW-1185">Reference proteome</keyword>
<evidence type="ECO:0000256" key="1">
    <source>
        <dbReference type="ARBA" id="ARBA00005775"/>
    </source>
</evidence>
<dbReference type="RefSeq" id="XP_038075416.1">
    <property type="nucleotide sequence ID" value="XM_038219488.1"/>
</dbReference>
<feature type="compositionally biased region" description="Basic and acidic residues" evidence="6">
    <location>
        <begin position="754"/>
        <end position="784"/>
    </location>
</feature>
<feature type="compositionally biased region" description="Low complexity" evidence="6">
    <location>
        <begin position="616"/>
        <end position="627"/>
    </location>
</feature>
<comment type="similarity">
    <text evidence="1">Belongs to the eukaryotic initiation factor 4G family.</text>
</comment>
<feature type="compositionally biased region" description="Low complexity" evidence="6">
    <location>
        <begin position="14"/>
        <end position="26"/>
    </location>
</feature>
<evidence type="ECO:0000259" key="7">
    <source>
        <dbReference type="PROSITE" id="PS51363"/>
    </source>
</evidence>
<dbReference type="GO" id="GO:0006417">
    <property type="term" value="P:regulation of translation"/>
    <property type="evidence" value="ECO:0007669"/>
    <property type="project" value="UniProtKB-KW"/>
</dbReference>
<feature type="region of interest" description="Disordered" evidence="6">
    <location>
        <begin position="292"/>
        <end position="313"/>
    </location>
</feature>
<feature type="compositionally biased region" description="Gly residues" evidence="6">
    <location>
        <begin position="1262"/>
        <end position="1271"/>
    </location>
</feature>
<feature type="compositionally biased region" description="Basic and acidic residues" evidence="6">
    <location>
        <begin position="598"/>
        <end position="615"/>
    </location>
</feature>
<dbReference type="Gene3D" id="1.25.40.180">
    <property type="match status" value="3"/>
</dbReference>
<feature type="compositionally biased region" description="Low complexity" evidence="6">
    <location>
        <begin position="1274"/>
        <end position="1286"/>
    </location>
</feature>
<dbReference type="Pfam" id="PF02854">
    <property type="entry name" value="MIF4G"/>
    <property type="match status" value="1"/>
</dbReference>
<dbReference type="SUPFAM" id="SSF48371">
    <property type="entry name" value="ARM repeat"/>
    <property type="match status" value="3"/>
</dbReference>
<feature type="compositionally biased region" description="Low complexity" evidence="6">
    <location>
        <begin position="497"/>
        <end position="517"/>
    </location>
</feature>
<dbReference type="SMART" id="SM00515">
    <property type="entry name" value="eIF5C"/>
    <property type="match status" value="1"/>
</dbReference>
<sequence>MSYSHRGNKPIGVPPQFQQPQIQRQPLRNSAAQQLRSDQEHTQVTHRQQVFHPSTRHPSPVPIPNTGVLPARASPSPSSSPGVANAAPQQGLAAIPQPGATHDMSKQGASSHPGLAPSPHQQGNVVAQAPQQTPHGVILPPPYTIIQQQRPPQVYMQRISGQANQRGGIQLQQVPTSANQQISAGQMNSPFLQSQQQFMVMYPPQRDQQVYSQQGQYQGQQQTQYQQRQVYQQPQFTAQTPQGQIYQQPSTPPYYANSPPVNIQGAPTFFQGSNQPGVMVAQPQIQQRYQVPQAPQYNQPPKKKNIIRIVDPKSNQDITDTIIRDAGRSASNQSPLSGLSSASDTPPASQTPPQNYQADEKKAAIQATFAAQVARLALDSPASTPTETQFPPMAEVEQAAVPPQQQPLPGLTQKPPAVGTDVQPQPGVAPTASSQVVSAAATAEPSPASQAVSATLPAPEAKAREPPTQVSPSPAPPPAEVSSKEPSQQQAGVNPVAATATLTSTTTSSAPPVQAQSAPPPSTDAVDARTEMPPPSVIPPRRGELSKEPRDSLKGAPQADAKLPQEAAKQPTTSAPAAKDESEIVKPAETPVIASQTKSEESSAGKEPKVEEVVTAKEVAGEESAALTKEEESKEAAATKEPSKKKSQKNRFRDIDKKAPKDEDEFEAYRSTEKQAENSLEKEESEAEPAPKEVESPTPETQPSTTQEAAEKPETEPEPEPEKGMEEAAEAEAAGKLEQDNAVVVVVDGETAQEQEKVESENAKNKEEAEDTEPKESLKDNKIQLKYTYREDQWSPMNPEGKKQYNRDFLLQFQQDCKDKPEGLPHIPDIVLDKADIRPPSFDPPGKINSRGGADFTPAYLKSPRGGPSQPQFGQGGMPTGGRRSSKEPKKVIQRVSQTIKLSVAENAWTKRDKDVPSDEEEAKTKDLFKKINALLNKLTPNNFQKLKAKAMDYPIDTEERLKGVIDLVFQKAINESSFSRTYAELCRDLSQLKVPAASGNGMVQFRTLLINRCQKEFEKEKSDEQEEKLEREKIAKLPADQRTSALEDLALKLIKNKQRMLGNIRFIGELFKLQMLIEQIMHDCIFKLLCSKDDESLECMSHLMSTIGKILDHEKAKNRIDQYFHQIRNLISNKKTSARIRFMLQDVTDLRMRHWIPRRANDNPKTIEQIRQDFKREEEQKKMEGFAQIQAAAAAPPPRMSRNKRDQPQRVGPPQPEGWNTVASTKAARVSVDPTKFRVTKQQSIDDDIQLGPGRQQFGGWSRGSSGGTAKGQQQSQEPQEPRQSNRFTMLAEDRRARGPTAAEARGRGPQSLGGKRSSSSRERDQNNRERQSALAEVQRITGARRSNSREKDREADFRRGKPEPAPAPIKEPVKSVSPDPELSEDVFEKKALATIEEYLSIKDIEEVILCLNEMKSPSLMHVFVRAAMNCTLEKSPQARDSVGMLFHKLLKAGHLTKEKFKDGVNEVLMYADDMALDVPRIWMYLGEIIGATFRDNSLSLKLLADMMEPVRAVDKAGDLMAEILRTAVKLNGANVVGEMWQSSGFTWDMFLPVGGDVKEFVNKKELDFTLTAASSSTTNSGGDANANNVMTDEEMDSLMKRELGCILASGENVNNNVFDWIQKNLQIGSSSERQRLFIRALVTVVVQSTIQGEAESCRMNHDLLTVRMAILKRYINNDNHLELQALYAVQALNQSLENPPRLLGHVFNVLYDEDVIPEETFYAWKESSDPNENLGKGVALKSVTSFFDWLRDADDEPAK</sequence>
<dbReference type="FunFam" id="1.25.40.180:FF:000042">
    <property type="entry name" value="Eukaryotic translation initiation factor 4 gamma"/>
    <property type="match status" value="1"/>
</dbReference>
<evidence type="ECO:0000256" key="2">
    <source>
        <dbReference type="ARBA" id="ARBA00022540"/>
    </source>
</evidence>
<dbReference type="OMA" id="HEMMQHM"/>
<dbReference type="PROSITE" id="PS51366">
    <property type="entry name" value="MI"/>
    <property type="match status" value="1"/>
</dbReference>
<feature type="region of interest" description="Disordered" evidence="6">
    <location>
        <begin position="379"/>
        <end position="784"/>
    </location>
</feature>
<feature type="domain" description="W2" evidence="7">
    <location>
        <begin position="1595"/>
        <end position="1761"/>
    </location>
</feature>
<dbReference type="SMART" id="SM00543">
    <property type="entry name" value="MIF4G"/>
    <property type="match status" value="1"/>
</dbReference>
<dbReference type="RefSeq" id="XP_038075417.1">
    <property type="nucleotide sequence ID" value="XM_038219489.1"/>
</dbReference>
<reference evidence="9" key="1">
    <citation type="submission" date="2022-11" db="UniProtKB">
        <authorList>
            <consortium name="EnsemblMetazoa"/>
        </authorList>
    </citation>
    <scope>IDENTIFICATION</scope>
</reference>
<feature type="compositionally biased region" description="Low complexity" evidence="6">
    <location>
        <begin position="864"/>
        <end position="873"/>
    </location>
</feature>
<dbReference type="SMART" id="SM00544">
    <property type="entry name" value="MA3"/>
    <property type="match status" value="1"/>
</dbReference>
<feature type="compositionally biased region" description="Basic and acidic residues" evidence="6">
    <location>
        <begin position="628"/>
        <end position="644"/>
    </location>
</feature>
<keyword evidence="5" id="KW-0648">Protein biosynthesis</keyword>
<protein>
    <submittedName>
        <fullName evidence="9">Uncharacterized protein</fullName>
    </submittedName>
</protein>
<feature type="compositionally biased region" description="Basic and acidic residues" evidence="6">
    <location>
        <begin position="709"/>
        <end position="726"/>
    </location>
</feature>
<keyword evidence="4" id="KW-0810">Translation regulation</keyword>
<evidence type="ECO:0000313" key="10">
    <source>
        <dbReference type="Proteomes" id="UP000887568"/>
    </source>
</evidence>
<feature type="compositionally biased region" description="Basic and acidic residues" evidence="6">
    <location>
        <begin position="1349"/>
        <end position="1364"/>
    </location>
</feature>
<organism evidence="9 10">
    <name type="scientific">Patiria miniata</name>
    <name type="common">Bat star</name>
    <name type="synonym">Asterina miniata</name>
    <dbReference type="NCBI Taxonomy" id="46514"/>
    <lineage>
        <taxon>Eukaryota</taxon>
        <taxon>Metazoa</taxon>
        <taxon>Echinodermata</taxon>
        <taxon>Eleutherozoa</taxon>
        <taxon>Asterozoa</taxon>
        <taxon>Asteroidea</taxon>
        <taxon>Valvatacea</taxon>
        <taxon>Valvatida</taxon>
        <taxon>Asterinidae</taxon>
        <taxon>Patiria</taxon>
    </lineage>
</organism>
<dbReference type="CDD" id="cd11559">
    <property type="entry name" value="W2_eIF4G1_like"/>
    <property type="match status" value="1"/>
</dbReference>
<feature type="compositionally biased region" description="Low complexity" evidence="6">
    <location>
        <begin position="70"/>
        <end position="88"/>
    </location>
</feature>
<dbReference type="EnsemblMetazoa" id="XM_038219488.1">
    <property type="protein sequence ID" value="XP_038075416.1"/>
    <property type="gene ID" value="LOC119743128"/>
</dbReference>
<dbReference type="Pfam" id="PF21140">
    <property type="entry name" value="eIF4G1-like_eIF4E-bd"/>
    <property type="match status" value="1"/>
</dbReference>
<dbReference type="InterPro" id="IPR016024">
    <property type="entry name" value="ARM-type_fold"/>
</dbReference>
<feature type="region of interest" description="Disordered" evidence="6">
    <location>
        <begin position="326"/>
        <end position="361"/>
    </location>
</feature>
<feature type="compositionally biased region" description="Polar residues" evidence="6">
    <location>
        <begin position="27"/>
        <end position="36"/>
    </location>
</feature>
<feature type="compositionally biased region" description="Polar residues" evidence="6">
    <location>
        <begin position="329"/>
        <end position="357"/>
    </location>
</feature>
<dbReference type="FunFam" id="1.25.40.180:FF:000003">
    <property type="entry name" value="Putative eukaryotic translation initiation factor 4 gamma 1"/>
    <property type="match status" value="1"/>
</dbReference>
<dbReference type="GO" id="GO:0003729">
    <property type="term" value="F:mRNA binding"/>
    <property type="evidence" value="ECO:0007669"/>
    <property type="project" value="TreeGrafter"/>
</dbReference>
<dbReference type="PANTHER" id="PTHR23253">
    <property type="entry name" value="EUKARYOTIC TRANSLATION INITIATION FACTOR 4 GAMMA"/>
    <property type="match status" value="1"/>
</dbReference>
<name>A0A914BJ05_PATMI</name>
<dbReference type="InterPro" id="IPR003307">
    <property type="entry name" value="W2_domain"/>
</dbReference>
<keyword evidence="2" id="KW-0396">Initiation factor</keyword>
<feature type="compositionally biased region" description="Polar residues" evidence="6">
    <location>
        <begin position="119"/>
        <end position="134"/>
    </location>
</feature>
<dbReference type="GeneID" id="119743128"/>
<dbReference type="GO" id="GO:0016281">
    <property type="term" value="C:eukaryotic translation initiation factor 4F complex"/>
    <property type="evidence" value="ECO:0007669"/>
    <property type="project" value="TreeGrafter"/>
</dbReference>
<feature type="region of interest" description="Disordered" evidence="6">
    <location>
        <begin position="820"/>
        <end position="890"/>
    </location>
</feature>
<evidence type="ECO:0000256" key="5">
    <source>
        <dbReference type="ARBA" id="ARBA00022917"/>
    </source>
</evidence>
<dbReference type="Pfam" id="PF02847">
    <property type="entry name" value="MA3"/>
    <property type="match status" value="1"/>
</dbReference>